<feature type="region of interest" description="Disordered" evidence="1">
    <location>
        <begin position="50"/>
        <end position="70"/>
    </location>
</feature>
<evidence type="ECO:0000256" key="1">
    <source>
        <dbReference type="SAM" id="MobiDB-lite"/>
    </source>
</evidence>
<reference evidence="2" key="2">
    <citation type="submission" date="2020-03" db="EMBL/GenBank/DDBJ databases">
        <title>The second near-complete assembly of the hexaploid bread wheat (Triticum aestivum) genome.</title>
        <authorList>
            <person name="Zimin A.V."/>
            <person name="Puiu D."/>
            <person name="Shumante A."/>
            <person name="Alonge M."/>
            <person name="Salzberg S.L."/>
        </authorList>
    </citation>
    <scope>NUCLEOTIDE SEQUENCE</scope>
    <source>
        <tissue evidence="2">Leaf</tissue>
    </source>
</reference>
<sequence length="70" mass="7977">ARRGPAAEPVVRRAGVHNAVPHPARQHIHLPDHLLRGRGHAVVARAQRLRPCHRAQRHRHPPQARHRLPL</sequence>
<dbReference type="AlphaFoldDB" id="A0A9R1MVQ8"/>
<proteinExistence type="predicted"/>
<dbReference type="EMBL" id="CM022228">
    <property type="protein sequence ID" value="KAF7090988.1"/>
    <property type="molecule type" value="Genomic_DNA"/>
</dbReference>
<comment type="caution">
    <text evidence="2">The sequence shown here is derived from an EMBL/GenBank/DDBJ whole genome shotgun (WGS) entry which is preliminary data.</text>
</comment>
<reference evidence="2" key="1">
    <citation type="journal article" date="2017" name="Gigascience">
        <title>The first near-complete assembly of the hexaploid bread wheat genome, Triticum aestivum.</title>
        <authorList>
            <person name="Zimin A.V."/>
            <person name="Puiu D."/>
            <person name="Hall R."/>
            <person name="Kingan S."/>
            <person name="Clavijo B.J."/>
            <person name="Salzberg S.L."/>
        </authorList>
    </citation>
    <scope>NUCLEOTIDE SEQUENCE</scope>
    <source>
        <tissue evidence="2">Leaf</tissue>
    </source>
</reference>
<dbReference type="Proteomes" id="UP000815260">
    <property type="component" value="Chromosome 6D"/>
</dbReference>
<organism evidence="2">
    <name type="scientific">Triticum aestivum</name>
    <name type="common">Wheat</name>
    <dbReference type="NCBI Taxonomy" id="4565"/>
    <lineage>
        <taxon>Eukaryota</taxon>
        <taxon>Viridiplantae</taxon>
        <taxon>Streptophyta</taxon>
        <taxon>Embryophyta</taxon>
        <taxon>Tracheophyta</taxon>
        <taxon>Spermatophyta</taxon>
        <taxon>Magnoliopsida</taxon>
        <taxon>Liliopsida</taxon>
        <taxon>Poales</taxon>
        <taxon>Poaceae</taxon>
        <taxon>BOP clade</taxon>
        <taxon>Pooideae</taxon>
        <taxon>Triticodae</taxon>
        <taxon>Triticeae</taxon>
        <taxon>Triticinae</taxon>
        <taxon>Triticum</taxon>
    </lineage>
</organism>
<name>A0A9R1MVQ8_WHEAT</name>
<protein>
    <submittedName>
        <fullName evidence="2">Uncharacterized protein</fullName>
    </submittedName>
</protein>
<feature type="non-terminal residue" evidence="2">
    <location>
        <position position="1"/>
    </location>
</feature>
<feature type="non-terminal residue" evidence="2">
    <location>
        <position position="70"/>
    </location>
</feature>
<accession>A0A9R1MVQ8</accession>
<gene>
    <name evidence="2" type="ORF">CFC21_093657</name>
</gene>
<evidence type="ECO:0000313" key="2">
    <source>
        <dbReference type="EMBL" id="KAF7090988.1"/>
    </source>
</evidence>